<reference evidence="2" key="1">
    <citation type="submission" date="2016-03" db="EMBL/GenBank/DDBJ databases">
        <title>Draft genome sequence of Rosellinia necatrix.</title>
        <authorList>
            <person name="Kanematsu S."/>
        </authorList>
    </citation>
    <scope>NUCLEOTIDE SEQUENCE [LARGE SCALE GENOMIC DNA]</scope>
    <source>
        <strain evidence="2">W97</strain>
    </source>
</reference>
<feature type="region of interest" description="Disordered" evidence="1">
    <location>
        <begin position="1"/>
        <end position="21"/>
    </location>
</feature>
<sequence>MAQAIPTSKESARAVAGAASTHPYRPTRVLEGELNLFLHSSIAGGTDGGLNLKQLRRSPRARARRQHTIASALVFRNSARWGFAAANEHIASAQRSVKFSRKGLGHAPFADKAALSNSFQDRPG</sequence>
<gene>
    <name evidence="2" type="ORF">SAMD00023353_2000660</name>
</gene>
<proteinExistence type="predicted"/>
<protein>
    <submittedName>
        <fullName evidence="2">Uncharacterized protein</fullName>
    </submittedName>
</protein>
<name>A0A1S8A7M8_ROSNE</name>
<evidence type="ECO:0000256" key="1">
    <source>
        <dbReference type="SAM" id="MobiDB-lite"/>
    </source>
</evidence>
<organism evidence="2">
    <name type="scientific">Rosellinia necatrix</name>
    <name type="common">White root-rot fungus</name>
    <dbReference type="NCBI Taxonomy" id="77044"/>
    <lineage>
        <taxon>Eukaryota</taxon>
        <taxon>Fungi</taxon>
        <taxon>Dikarya</taxon>
        <taxon>Ascomycota</taxon>
        <taxon>Pezizomycotina</taxon>
        <taxon>Sordariomycetes</taxon>
        <taxon>Xylariomycetidae</taxon>
        <taxon>Xylariales</taxon>
        <taxon>Xylariaceae</taxon>
        <taxon>Rosellinia</taxon>
    </lineage>
</organism>
<dbReference type="Proteomes" id="UP000054516">
    <property type="component" value="Unassembled WGS sequence"/>
</dbReference>
<evidence type="ECO:0000313" key="2">
    <source>
        <dbReference type="EMBL" id="GAW26053.1"/>
    </source>
</evidence>
<dbReference type="EMBL" id="DF977465">
    <property type="protein sequence ID" value="GAW26053.1"/>
    <property type="molecule type" value="Genomic_DNA"/>
</dbReference>
<dbReference type="AlphaFoldDB" id="A0A1S8A7M8"/>
<evidence type="ECO:0000313" key="3">
    <source>
        <dbReference type="Proteomes" id="UP000054516"/>
    </source>
</evidence>
<accession>A0A1S8A7M8</accession>
<keyword evidence="3" id="KW-1185">Reference proteome</keyword>